<name>A0A1F5E6X0_9BACT</name>
<sequence>MFWVKAEITQGPQGLTVCQVEMADGNLNLRPEAGSRVYMDPNSGNKMALGFVGDSMTRLRVVPLPLAESPVLELRETFQGQSVILRVSAAKPWGEDAPSVFCGFHPTEIPTLLSPNLLSCSTI</sequence>
<proteinExistence type="predicted"/>
<dbReference type="EMBL" id="MEZK01000013">
    <property type="protein sequence ID" value="OGD63014.1"/>
    <property type="molecule type" value="Genomic_DNA"/>
</dbReference>
<gene>
    <name evidence="1" type="ORF">A2160_05200</name>
</gene>
<evidence type="ECO:0000313" key="1">
    <source>
        <dbReference type="EMBL" id="OGD63014.1"/>
    </source>
</evidence>
<comment type="caution">
    <text evidence="1">The sequence shown here is derived from an EMBL/GenBank/DDBJ whole genome shotgun (WGS) entry which is preliminary data.</text>
</comment>
<evidence type="ECO:0000313" key="2">
    <source>
        <dbReference type="Proteomes" id="UP000177006"/>
    </source>
</evidence>
<dbReference type="AlphaFoldDB" id="A0A1F5E6X0"/>
<dbReference type="Proteomes" id="UP000177006">
    <property type="component" value="Unassembled WGS sequence"/>
</dbReference>
<organism evidence="1 2">
    <name type="scientific">Candidatus Beckwithbacteria bacterium RBG_13_42_9</name>
    <dbReference type="NCBI Taxonomy" id="1797457"/>
    <lineage>
        <taxon>Bacteria</taxon>
        <taxon>Candidatus Beckwithiibacteriota</taxon>
    </lineage>
</organism>
<reference evidence="1 2" key="1">
    <citation type="journal article" date="2016" name="Nat. Commun.">
        <title>Thousands of microbial genomes shed light on interconnected biogeochemical processes in an aquifer system.</title>
        <authorList>
            <person name="Anantharaman K."/>
            <person name="Brown C.T."/>
            <person name="Hug L.A."/>
            <person name="Sharon I."/>
            <person name="Castelle C.J."/>
            <person name="Probst A.J."/>
            <person name="Thomas B.C."/>
            <person name="Singh A."/>
            <person name="Wilkins M.J."/>
            <person name="Karaoz U."/>
            <person name="Brodie E.L."/>
            <person name="Williams K.H."/>
            <person name="Hubbard S.S."/>
            <person name="Banfield J.F."/>
        </authorList>
    </citation>
    <scope>NUCLEOTIDE SEQUENCE [LARGE SCALE GENOMIC DNA]</scope>
</reference>
<protein>
    <submittedName>
        <fullName evidence="1">Uncharacterized protein</fullName>
    </submittedName>
</protein>
<accession>A0A1F5E6X0</accession>